<feature type="transmembrane region" description="Helical" evidence="5">
    <location>
        <begin position="370"/>
        <end position="390"/>
    </location>
</feature>
<dbReference type="GO" id="GO:0016020">
    <property type="term" value="C:membrane"/>
    <property type="evidence" value="ECO:0007669"/>
    <property type="project" value="UniProtKB-SubCell"/>
</dbReference>
<evidence type="ECO:0000256" key="5">
    <source>
        <dbReference type="SAM" id="Phobius"/>
    </source>
</evidence>
<protein>
    <submittedName>
        <fullName evidence="7">Amino acid transporter</fullName>
    </submittedName>
</protein>
<evidence type="ECO:0000256" key="1">
    <source>
        <dbReference type="ARBA" id="ARBA00004141"/>
    </source>
</evidence>
<dbReference type="PANTHER" id="PTHR42770">
    <property type="entry name" value="AMINO ACID TRANSPORTER-RELATED"/>
    <property type="match status" value="1"/>
</dbReference>
<dbReference type="Proteomes" id="UP000001977">
    <property type="component" value="Chromosome"/>
</dbReference>
<reference evidence="7 8" key="1">
    <citation type="journal article" date="2006" name="J. Bacteriol.">
        <title>Comparison of the genome sequence of the poultry pathogen Bordetella avium with those of B. bronchiseptica, B. pertussis, and B. parapertussis reveals extensive diversity in surface structures associated with host interaction.</title>
        <authorList>
            <person name="Sebaihia M."/>
            <person name="Preston A."/>
            <person name="Maskell D.J."/>
            <person name="Kuzmiak H."/>
            <person name="Connell T.D."/>
            <person name="King N.D."/>
            <person name="Orndorff P.E."/>
            <person name="Miyamoto D.M."/>
            <person name="Thomson N.R."/>
            <person name="Harris D."/>
            <person name="Goble A."/>
            <person name="Lord A."/>
            <person name="Murphy L."/>
            <person name="Quail M.A."/>
            <person name="Rutter S."/>
            <person name="Squares R."/>
            <person name="Squares S."/>
            <person name="Woodward J."/>
            <person name="Parkhill J."/>
            <person name="Temple L.M."/>
        </authorList>
    </citation>
    <scope>NUCLEOTIDE SEQUENCE [LARGE SCALE GENOMIC DNA]</scope>
    <source>
        <strain evidence="7 8">197N</strain>
    </source>
</reference>
<evidence type="ECO:0000256" key="2">
    <source>
        <dbReference type="ARBA" id="ARBA00022692"/>
    </source>
</evidence>
<proteinExistence type="predicted"/>
<feature type="transmembrane region" description="Helical" evidence="5">
    <location>
        <begin position="154"/>
        <end position="174"/>
    </location>
</feature>
<feature type="transmembrane region" description="Helical" evidence="5">
    <location>
        <begin position="396"/>
        <end position="416"/>
    </location>
</feature>
<accession>Q2KZK0</accession>
<keyword evidence="4 5" id="KW-0472">Membrane</keyword>
<dbReference type="Pfam" id="PF00324">
    <property type="entry name" value="AA_permease"/>
    <property type="match status" value="1"/>
</dbReference>
<feature type="domain" description="Amino acid permease/ SLC12A" evidence="6">
    <location>
        <begin position="21"/>
        <end position="396"/>
    </location>
</feature>
<dbReference type="PANTHER" id="PTHR42770:SF7">
    <property type="entry name" value="MEMBRANE PROTEIN"/>
    <property type="match status" value="1"/>
</dbReference>
<feature type="transmembrane region" description="Helical" evidence="5">
    <location>
        <begin position="119"/>
        <end position="142"/>
    </location>
</feature>
<dbReference type="EMBL" id="AM167904">
    <property type="protein sequence ID" value="CAJ47954.1"/>
    <property type="molecule type" value="Genomic_DNA"/>
</dbReference>
<keyword evidence="2 5" id="KW-0812">Transmembrane</keyword>
<dbReference type="InterPro" id="IPR004841">
    <property type="entry name" value="AA-permease/SLC12A_dom"/>
</dbReference>
<dbReference type="AlphaFoldDB" id="Q2KZK0"/>
<dbReference type="GeneID" id="92936402"/>
<dbReference type="GO" id="GO:0055085">
    <property type="term" value="P:transmembrane transport"/>
    <property type="evidence" value="ECO:0007669"/>
    <property type="project" value="InterPro"/>
</dbReference>
<keyword evidence="8" id="KW-1185">Reference proteome</keyword>
<dbReference type="PIRSF" id="PIRSF006060">
    <property type="entry name" value="AA_transporter"/>
    <property type="match status" value="1"/>
</dbReference>
<feature type="transmembrane region" description="Helical" evidence="5">
    <location>
        <begin position="340"/>
        <end position="358"/>
    </location>
</feature>
<feature type="transmembrane region" description="Helical" evidence="5">
    <location>
        <begin position="48"/>
        <end position="68"/>
    </location>
</feature>
<feature type="transmembrane region" description="Helical" evidence="5">
    <location>
        <begin position="267"/>
        <end position="296"/>
    </location>
</feature>
<dbReference type="STRING" id="360910.BAV0350"/>
<dbReference type="RefSeq" id="WP_012416050.1">
    <property type="nucleotide sequence ID" value="NC_010645.1"/>
</dbReference>
<dbReference type="InterPro" id="IPR050367">
    <property type="entry name" value="APC_superfamily"/>
</dbReference>
<comment type="subcellular location">
    <subcellularLocation>
        <location evidence="1">Membrane</location>
        <topology evidence="1">Multi-pass membrane protein</topology>
    </subcellularLocation>
</comment>
<evidence type="ECO:0000256" key="3">
    <source>
        <dbReference type="ARBA" id="ARBA00022989"/>
    </source>
</evidence>
<feature type="transmembrane region" description="Helical" evidence="5">
    <location>
        <begin position="14"/>
        <end position="36"/>
    </location>
</feature>
<evidence type="ECO:0000259" key="6">
    <source>
        <dbReference type="Pfam" id="PF00324"/>
    </source>
</evidence>
<feature type="transmembrane region" description="Helical" evidence="5">
    <location>
        <begin position="194"/>
        <end position="213"/>
    </location>
</feature>
<name>Q2KZK0_BORA1</name>
<evidence type="ECO:0000313" key="8">
    <source>
        <dbReference type="Proteomes" id="UP000001977"/>
    </source>
</evidence>
<feature type="transmembrane region" description="Helical" evidence="5">
    <location>
        <begin position="225"/>
        <end position="247"/>
    </location>
</feature>
<keyword evidence="3 5" id="KW-1133">Transmembrane helix</keyword>
<feature type="transmembrane region" description="Helical" evidence="5">
    <location>
        <begin position="317"/>
        <end position="334"/>
    </location>
</feature>
<dbReference type="HOGENOM" id="CLU_007946_15_12_4"/>
<gene>
    <name evidence="7" type="ordered locus">BAV0350</name>
</gene>
<evidence type="ECO:0000256" key="4">
    <source>
        <dbReference type="ARBA" id="ARBA00023136"/>
    </source>
</evidence>
<dbReference type="eggNOG" id="COG1113">
    <property type="taxonomic scope" value="Bacteria"/>
</dbReference>
<evidence type="ECO:0000313" key="7">
    <source>
        <dbReference type="EMBL" id="CAJ47954.1"/>
    </source>
</evidence>
<dbReference type="Gene3D" id="1.20.1740.10">
    <property type="entry name" value="Amino acid/polyamine transporter I"/>
    <property type="match status" value="1"/>
</dbReference>
<organism evidence="7 8">
    <name type="scientific">Bordetella avium (strain 197N)</name>
    <dbReference type="NCBI Taxonomy" id="360910"/>
    <lineage>
        <taxon>Bacteria</taxon>
        <taxon>Pseudomonadati</taxon>
        <taxon>Pseudomonadota</taxon>
        <taxon>Betaproteobacteria</taxon>
        <taxon>Burkholderiales</taxon>
        <taxon>Alcaligenaceae</taxon>
        <taxon>Bordetella</taxon>
    </lineage>
</organism>
<dbReference type="OrthoDB" id="3185104at2"/>
<dbReference type="KEGG" id="bav:BAV0350"/>
<sequence>MMQQKQSGRGGQKLGLISCVAFAVGSMVGGGVFAMAGVAVNMAGPGALLAYLLAGIVVGFSALSFAVVASRAPEGESGYTPVGVELGQIWQFITMWAFYVSTVTAVAFMLIAFGNYLQYFFSSVDALLVALVGLLALVLLNLTSVGVIGKAESLMVGFKLLVLFAMIGFGLAAFSGERLTPFFPKGEMPVLSTAAMLFSAYLGFSVITNMAGVVKNPQKTVPRALMLSIGVVAVVYIGITFALLMADVGDLGDAGLAKAAEVLMGKWGAWLVALAACISTLSGSNATLLGVSELMIGMAAKGYVPSFMGRMSRAGHAQMSVLIAGAVACVLMLTGDIASIITYCSVAGIWALIMMDITACRIAWKRWGPIGLRLPFGGLIPALAAIAAAAQLPSLGWEQVLIGTAMVAAGFLIYALRHRSDPKERETTQAQIAAQQTPLLRHVQGAQAAEHDRGAAS</sequence>
<feature type="transmembrane region" description="Helical" evidence="5">
    <location>
        <begin position="89"/>
        <end position="113"/>
    </location>
</feature>